<proteinExistence type="predicted"/>
<name>A0A4R4INE5_9GAMM</name>
<dbReference type="Proteomes" id="UP000295598">
    <property type="component" value="Unassembled WGS sequence"/>
</dbReference>
<organism evidence="2 3">
    <name type="scientific">Photorhabdus khanii subsp. guanajuatensis</name>
    <dbReference type="NCBI Taxonomy" id="2100166"/>
    <lineage>
        <taxon>Bacteria</taxon>
        <taxon>Pseudomonadati</taxon>
        <taxon>Pseudomonadota</taxon>
        <taxon>Gammaproteobacteria</taxon>
        <taxon>Enterobacterales</taxon>
        <taxon>Morganellaceae</taxon>
        <taxon>Photorhabdus</taxon>
    </lineage>
</organism>
<evidence type="ECO:0000313" key="3">
    <source>
        <dbReference type="Proteomes" id="UP000295598"/>
    </source>
</evidence>
<evidence type="ECO:0000256" key="1">
    <source>
        <dbReference type="SAM" id="MobiDB-lite"/>
    </source>
</evidence>
<protein>
    <submittedName>
        <fullName evidence="2">Transposase</fullName>
    </submittedName>
</protein>
<comment type="caution">
    <text evidence="2">The sequence shown here is derived from an EMBL/GenBank/DDBJ whole genome shotgun (WGS) entry which is preliminary data.</text>
</comment>
<accession>A0A4R4INE5</accession>
<feature type="region of interest" description="Disordered" evidence="1">
    <location>
        <begin position="46"/>
        <end position="67"/>
    </location>
</feature>
<dbReference type="EMBL" id="PUJY01000114">
    <property type="protein sequence ID" value="TDB42108.1"/>
    <property type="molecule type" value="Genomic_DNA"/>
</dbReference>
<sequence length="115" mass="13029">MMEKTHMSQSRFTQAEWRDLFEQQKKSELTVPQFCQKIGVSTTRFYHHRQRASHPPEKRSEPAAPSAFIKVSPAQEKPASPSALPILFETQQGTLRFPAGTDKHVIIAIIRGITA</sequence>
<gene>
    <name evidence="2" type="ORF">C5467_24065</name>
</gene>
<dbReference type="NCBIfam" id="NF047593">
    <property type="entry name" value="IS66_ISAeme5_TnpA"/>
    <property type="match status" value="1"/>
</dbReference>
<dbReference type="AlphaFoldDB" id="A0A4R4INE5"/>
<reference evidence="2 3" key="1">
    <citation type="journal article" date="2019" name="Int. J. Syst. Evol. Microbiol.">
        <title>Photorhabdus khanii subsp. guanajuatensis subsp. nov., isolated from Heterorhabditis atacamensis, and Photorhabdus luminescens subsp. mexicana subsp. nov., isolated from Heterorhabditis mexicana entomopathogenic nematodes.</title>
        <authorList>
            <person name="Machado R.A.R."/>
            <person name="Bruno P."/>
            <person name="Arce C.C.M."/>
            <person name="Liechti N."/>
            <person name="Kohler A."/>
            <person name="Bernal J."/>
            <person name="Bruggmann R."/>
            <person name="Turlings T.C.J."/>
        </authorList>
    </citation>
    <scope>NUCLEOTIDE SEQUENCE [LARGE SCALE GENOMIC DNA]</scope>
    <source>
        <strain evidence="2 3">MEX20-17</strain>
    </source>
</reference>
<evidence type="ECO:0000313" key="2">
    <source>
        <dbReference type="EMBL" id="TDB42108.1"/>
    </source>
</evidence>